<name>D5ZYI9_STRV1</name>
<dbReference type="EMBL" id="DS999641">
    <property type="protein sequence ID" value="EFE65265.2"/>
    <property type="molecule type" value="Genomic_DNA"/>
</dbReference>
<protein>
    <submittedName>
        <fullName evidence="1">Predicted protein</fullName>
    </submittedName>
</protein>
<evidence type="ECO:0000313" key="2">
    <source>
        <dbReference type="Proteomes" id="UP000003824"/>
    </source>
</evidence>
<reference evidence="2" key="1">
    <citation type="submission" date="2008-12" db="EMBL/GenBank/DDBJ databases">
        <title>Annotation of Streptomyces ghanaensis ATCC 14672.</title>
        <authorList>
            <consortium name="The Broad Institute Genome Sequencing Platform"/>
            <consortium name="Broad Institute Microbial Sequencing Center"/>
            <person name="Fischbach M."/>
            <person name="Ward D."/>
            <person name="Young S."/>
            <person name="Kodira C.D."/>
            <person name="Zeng Q."/>
            <person name="Koehrsen M."/>
            <person name="Godfrey P."/>
            <person name="Alvarado L."/>
            <person name="Berlin A.M."/>
            <person name="Borenstein D."/>
            <person name="Chen Z."/>
            <person name="Engels R."/>
            <person name="Freedman E."/>
            <person name="Gellesch M."/>
            <person name="Goldberg J."/>
            <person name="Griggs A."/>
            <person name="Gujja S."/>
            <person name="Heiman D.I."/>
            <person name="Hepburn T.A."/>
            <person name="Howarth C."/>
            <person name="Jen D."/>
            <person name="Larson L."/>
            <person name="Lewis B."/>
            <person name="Mehta T."/>
            <person name="Park D."/>
            <person name="Pearson M."/>
            <person name="Roberts A."/>
            <person name="Saif S."/>
            <person name="Shea T.D."/>
            <person name="Shenoy N."/>
            <person name="Sisk P."/>
            <person name="Stolte C."/>
            <person name="Sykes S.N."/>
            <person name="Walk T."/>
            <person name="White J."/>
            <person name="Yandava C."/>
            <person name="Straight P."/>
            <person name="Clardy J."/>
            <person name="Hung D."/>
            <person name="Kolter R."/>
            <person name="Mekalanos J."/>
            <person name="Walker S."/>
            <person name="Walsh C.T."/>
            <person name="Wieland B.L.C."/>
            <person name="Ilzarbe M."/>
            <person name="Galagan J."/>
            <person name="Nusbaum C."/>
            <person name="Birren B."/>
        </authorList>
    </citation>
    <scope>NUCLEOTIDE SEQUENCE [LARGE SCALE GENOMIC DNA]</scope>
    <source>
        <strain evidence="2">ATCC 14672 / DSM 40746 / JCM 4963 / KCTC 9882 / NRRL B-12104 / FH 1290</strain>
    </source>
</reference>
<gene>
    <name evidence="1" type="ORF">SSFG_00519</name>
</gene>
<accession>D5ZYI9</accession>
<evidence type="ECO:0000313" key="1">
    <source>
        <dbReference type="EMBL" id="EFE65265.2"/>
    </source>
</evidence>
<organism evidence="1 2">
    <name type="scientific">Streptomyces viridosporus (strain ATCC 14672 / DSM 40746 / JCM 4963 / KCTC 9882 / NRRL B-12104 / FH 1290)</name>
    <name type="common">Streptomyces ghanaensis</name>
    <dbReference type="NCBI Taxonomy" id="566461"/>
    <lineage>
        <taxon>Bacteria</taxon>
        <taxon>Bacillati</taxon>
        <taxon>Actinomycetota</taxon>
        <taxon>Actinomycetes</taxon>
        <taxon>Kitasatosporales</taxon>
        <taxon>Streptomycetaceae</taxon>
        <taxon>Streptomyces</taxon>
    </lineage>
</organism>
<proteinExistence type="predicted"/>
<dbReference type="AlphaFoldDB" id="D5ZYI9"/>
<sequence>MTCAGAQGAPGSAPRCTECQGGRPAASHSLGVLSAFTSGTQCHTLSLSAVARRTAHACARVTEHAGFRPSAGS</sequence>
<dbReference type="Proteomes" id="UP000003824">
    <property type="component" value="Unassembled WGS sequence"/>
</dbReference>